<sequence length="231" mass="24670">MFGLSFATTILALLGASTSAASPLERRACPSIEIIDARGTTTPQGSTSGYTGMLTQARNALGAASYSVNYPASIDFYNSIQAGVNDLRNHIFNGVTFCPNQKYAFIGYSQGAEVMNNYLQNVNSTSNANIYNLIKAIVYIGNPSHSPYNPSNFDQNGGKLTDPYIGGGIGGFRTPPLTPYINSGKLHDICYTQDIICAVNSTNASLDAHLQYDTSTSVQNQGASFIISKFT</sequence>
<gene>
    <name evidence="4" type="ORF">OC846_001154</name>
</gene>
<reference evidence="4" key="1">
    <citation type="journal article" date="2023" name="PhytoFront">
        <title>Draft Genome Resources of Seven Strains of Tilletia horrida, Causal Agent of Kernel Smut of Rice.</title>
        <authorList>
            <person name="Khanal S."/>
            <person name="Antony Babu S."/>
            <person name="Zhou X.G."/>
        </authorList>
    </citation>
    <scope>NUCLEOTIDE SEQUENCE</scope>
    <source>
        <strain evidence="4">TX6</strain>
    </source>
</reference>
<comment type="caution">
    <text evidence="4">The sequence shown here is derived from an EMBL/GenBank/DDBJ whole genome shotgun (WGS) entry which is preliminary data.</text>
</comment>
<evidence type="ECO:0000256" key="1">
    <source>
        <dbReference type="ARBA" id="ARBA00022801"/>
    </source>
</evidence>
<dbReference type="InterPro" id="IPR029058">
    <property type="entry name" value="AB_hydrolase_fold"/>
</dbReference>
<dbReference type="PANTHER" id="PTHR33630:SF9">
    <property type="entry name" value="CUTINASE 4"/>
    <property type="match status" value="1"/>
</dbReference>
<keyword evidence="5" id="KW-1185">Reference proteome</keyword>
<dbReference type="Pfam" id="PF01083">
    <property type="entry name" value="Cutinase"/>
    <property type="match status" value="1"/>
</dbReference>
<evidence type="ECO:0000256" key="2">
    <source>
        <dbReference type="ARBA" id="ARBA00023157"/>
    </source>
</evidence>
<keyword evidence="1" id="KW-0378">Hydrolase</keyword>
<dbReference type="Gene3D" id="3.40.50.1820">
    <property type="entry name" value="alpha/beta hydrolase"/>
    <property type="match status" value="1"/>
</dbReference>
<accession>A0AAN6JW82</accession>
<name>A0AAN6JW82_9BASI</name>
<dbReference type="EMBL" id="JAPDMZ010000015">
    <property type="protein sequence ID" value="KAK0556457.1"/>
    <property type="molecule type" value="Genomic_DNA"/>
</dbReference>
<evidence type="ECO:0000313" key="4">
    <source>
        <dbReference type="EMBL" id="KAK0556457.1"/>
    </source>
</evidence>
<organism evidence="4 5">
    <name type="scientific">Tilletia horrida</name>
    <dbReference type="NCBI Taxonomy" id="155126"/>
    <lineage>
        <taxon>Eukaryota</taxon>
        <taxon>Fungi</taxon>
        <taxon>Dikarya</taxon>
        <taxon>Basidiomycota</taxon>
        <taxon>Ustilaginomycotina</taxon>
        <taxon>Exobasidiomycetes</taxon>
        <taxon>Tilletiales</taxon>
        <taxon>Tilletiaceae</taxon>
        <taxon>Tilletia</taxon>
    </lineage>
</organism>
<feature type="signal peptide" evidence="3">
    <location>
        <begin position="1"/>
        <end position="21"/>
    </location>
</feature>
<protein>
    <recommendedName>
        <fullName evidence="6">Cutinase</fullName>
    </recommendedName>
</protein>
<dbReference type="SUPFAM" id="SSF53474">
    <property type="entry name" value="alpha/beta-Hydrolases"/>
    <property type="match status" value="1"/>
</dbReference>
<feature type="chain" id="PRO_5042822508" description="Cutinase" evidence="3">
    <location>
        <begin position="22"/>
        <end position="231"/>
    </location>
</feature>
<dbReference type="SMART" id="SM01110">
    <property type="entry name" value="Cutinase"/>
    <property type="match status" value="1"/>
</dbReference>
<keyword evidence="3" id="KW-0732">Signal</keyword>
<dbReference type="AlphaFoldDB" id="A0AAN6JW82"/>
<dbReference type="GO" id="GO:0052689">
    <property type="term" value="F:carboxylic ester hydrolase activity"/>
    <property type="evidence" value="ECO:0007669"/>
    <property type="project" value="UniProtKB-ARBA"/>
</dbReference>
<proteinExistence type="predicted"/>
<dbReference type="Proteomes" id="UP001176517">
    <property type="component" value="Unassembled WGS sequence"/>
</dbReference>
<keyword evidence="2" id="KW-1015">Disulfide bond</keyword>
<dbReference type="InterPro" id="IPR000675">
    <property type="entry name" value="Cutinase/axe"/>
</dbReference>
<evidence type="ECO:0000256" key="3">
    <source>
        <dbReference type="SAM" id="SignalP"/>
    </source>
</evidence>
<evidence type="ECO:0000313" key="5">
    <source>
        <dbReference type="Proteomes" id="UP001176517"/>
    </source>
</evidence>
<dbReference type="PANTHER" id="PTHR33630">
    <property type="entry name" value="CUTINASE RV1984C-RELATED-RELATED"/>
    <property type="match status" value="1"/>
</dbReference>
<evidence type="ECO:0008006" key="6">
    <source>
        <dbReference type="Google" id="ProtNLM"/>
    </source>
</evidence>